<comment type="caution">
    <text evidence="9">The sequence shown here is derived from an EMBL/GenBank/DDBJ whole genome shotgun (WGS) entry which is preliminary data.</text>
</comment>
<dbReference type="EMBL" id="DRBC01000381">
    <property type="protein sequence ID" value="HDN85353.1"/>
    <property type="molecule type" value="Genomic_DNA"/>
</dbReference>
<dbReference type="FunFam" id="1.10.3470.10:FF:000001">
    <property type="entry name" value="Vitamin B12 ABC transporter permease BtuC"/>
    <property type="match status" value="1"/>
</dbReference>
<feature type="transmembrane region" description="Helical" evidence="8">
    <location>
        <begin position="155"/>
        <end position="177"/>
    </location>
</feature>
<feature type="transmembrane region" description="Helical" evidence="8">
    <location>
        <begin position="33"/>
        <end position="51"/>
    </location>
</feature>
<feature type="transmembrane region" description="Helical" evidence="8">
    <location>
        <begin position="244"/>
        <end position="270"/>
    </location>
</feature>
<dbReference type="PANTHER" id="PTHR30472:SF25">
    <property type="entry name" value="ABC TRANSPORTER PERMEASE PROTEIN MJ0876-RELATED"/>
    <property type="match status" value="1"/>
</dbReference>
<dbReference type="CDD" id="cd06550">
    <property type="entry name" value="TM_ABC_iron-siderophores_like"/>
    <property type="match status" value="1"/>
</dbReference>
<feature type="transmembrane region" description="Helical" evidence="8">
    <location>
        <begin position="311"/>
        <end position="331"/>
    </location>
</feature>
<gene>
    <name evidence="9" type="ORF">ENG47_06340</name>
</gene>
<feature type="transmembrane region" description="Helical" evidence="8">
    <location>
        <begin position="282"/>
        <end position="299"/>
    </location>
</feature>
<evidence type="ECO:0000256" key="8">
    <source>
        <dbReference type="SAM" id="Phobius"/>
    </source>
</evidence>
<keyword evidence="5 8" id="KW-0812">Transmembrane</keyword>
<dbReference type="Proteomes" id="UP000885660">
    <property type="component" value="Unassembled WGS sequence"/>
</dbReference>
<keyword evidence="6 8" id="KW-1133">Transmembrane helix</keyword>
<sequence length="340" mass="36778">MLQRRLIVLGFLVIIALISIGVGLSVGTVSIPLSSILGVLFSKIPYIRKFVRIGVPDKYFMIIFNLRLPRVLLSILVGSGLAAAGACMQGLFRNPMASPYVVGVSSGSSFGAAVAMLIFPGIFSVPVVAFIFGVITTFLVYRISFKRGKIATETLLLAGIAVGFFFSAITSLLMYTTASGVHRLVFWIMGGFWNSSWARLLTVIPFVGFGIPAIYCFARDLNIMQLGEESAIHLGVEVEQVKKILLIFTSLITASCVSVSGVIGFVGLIIPHITRLLIGPDHRMLIPISTLMGGIFLLWCDTLARTIIAPVELPVGIITACFGAPFFIYLLTKSKRESYA</sequence>
<name>A0A7V0QTE4_UNCAE</name>
<dbReference type="SUPFAM" id="SSF81345">
    <property type="entry name" value="ABC transporter involved in vitamin B12 uptake, BtuC"/>
    <property type="match status" value="1"/>
</dbReference>
<keyword evidence="7 8" id="KW-0472">Membrane</keyword>
<dbReference type="InterPro" id="IPR037294">
    <property type="entry name" value="ABC_BtuC-like"/>
</dbReference>
<evidence type="ECO:0000256" key="7">
    <source>
        <dbReference type="ARBA" id="ARBA00023136"/>
    </source>
</evidence>
<dbReference type="GO" id="GO:0022857">
    <property type="term" value="F:transmembrane transporter activity"/>
    <property type="evidence" value="ECO:0007669"/>
    <property type="project" value="InterPro"/>
</dbReference>
<evidence type="ECO:0000256" key="2">
    <source>
        <dbReference type="ARBA" id="ARBA00007935"/>
    </source>
</evidence>
<protein>
    <submittedName>
        <fullName evidence="9">Iron ABC transporter permease</fullName>
    </submittedName>
</protein>
<evidence type="ECO:0000256" key="4">
    <source>
        <dbReference type="ARBA" id="ARBA00022475"/>
    </source>
</evidence>
<keyword evidence="4" id="KW-1003">Cell membrane</keyword>
<evidence type="ECO:0000313" key="9">
    <source>
        <dbReference type="EMBL" id="HDN85353.1"/>
    </source>
</evidence>
<dbReference type="InterPro" id="IPR000522">
    <property type="entry name" value="ABC_transptr_permease_BtuC"/>
</dbReference>
<dbReference type="GO" id="GO:0033214">
    <property type="term" value="P:siderophore-iron import into cell"/>
    <property type="evidence" value="ECO:0007669"/>
    <property type="project" value="TreeGrafter"/>
</dbReference>
<dbReference type="AlphaFoldDB" id="A0A7V0QTE4"/>
<dbReference type="PANTHER" id="PTHR30472">
    <property type="entry name" value="FERRIC ENTEROBACTIN TRANSPORT SYSTEM PERMEASE PROTEIN"/>
    <property type="match status" value="1"/>
</dbReference>
<proteinExistence type="inferred from homology"/>
<organism evidence="9">
    <name type="scientific">Aerophobetes bacterium</name>
    <dbReference type="NCBI Taxonomy" id="2030807"/>
    <lineage>
        <taxon>Bacteria</taxon>
        <taxon>Candidatus Aerophobota</taxon>
    </lineage>
</organism>
<feature type="transmembrane region" description="Helical" evidence="8">
    <location>
        <begin position="112"/>
        <end position="143"/>
    </location>
</feature>
<evidence type="ECO:0000256" key="1">
    <source>
        <dbReference type="ARBA" id="ARBA00004651"/>
    </source>
</evidence>
<evidence type="ECO:0000256" key="5">
    <source>
        <dbReference type="ARBA" id="ARBA00022692"/>
    </source>
</evidence>
<comment type="subcellular location">
    <subcellularLocation>
        <location evidence="1">Cell membrane</location>
        <topology evidence="1">Multi-pass membrane protein</topology>
    </subcellularLocation>
</comment>
<keyword evidence="3" id="KW-0813">Transport</keyword>
<feature type="transmembrane region" description="Helical" evidence="8">
    <location>
        <begin position="71"/>
        <end position="92"/>
    </location>
</feature>
<accession>A0A7V0QTE4</accession>
<dbReference type="GO" id="GO:0005886">
    <property type="term" value="C:plasma membrane"/>
    <property type="evidence" value="ECO:0007669"/>
    <property type="project" value="UniProtKB-SubCell"/>
</dbReference>
<reference evidence="9" key="1">
    <citation type="journal article" date="2020" name="mSystems">
        <title>Genome- and Community-Level Interaction Insights into Carbon Utilization and Element Cycling Functions of Hydrothermarchaeota in Hydrothermal Sediment.</title>
        <authorList>
            <person name="Zhou Z."/>
            <person name="Liu Y."/>
            <person name="Xu W."/>
            <person name="Pan J."/>
            <person name="Luo Z.H."/>
            <person name="Li M."/>
        </authorList>
    </citation>
    <scope>NUCLEOTIDE SEQUENCE [LARGE SCALE GENOMIC DNA]</scope>
    <source>
        <strain evidence="9">HyVt-219</strain>
    </source>
</reference>
<evidence type="ECO:0000256" key="6">
    <source>
        <dbReference type="ARBA" id="ARBA00022989"/>
    </source>
</evidence>
<feature type="transmembrane region" description="Helical" evidence="8">
    <location>
        <begin position="197"/>
        <end position="218"/>
    </location>
</feature>
<comment type="similarity">
    <text evidence="2">Belongs to the binding-protein-dependent transport system permease family. FecCD subfamily.</text>
</comment>
<feature type="transmembrane region" description="Helical" evidence="8">
    <location>
        <begin position="7"/>
        <end position="27"/>
    </location>
</feature>
<dbReference type="Gene3D" id="1.10.3470.10">
    <property type="entry name" value="ABC transporter involved in vitamin B12 uptake, BtuC"/>
    <property type="match status" value="1"/>
</dbReference>
<dbReference type="Pfam" id="PF01032">
    <property type="entry name" value="FecCD"/>
    <property type="match status" value="1"/>
</dbReference>
<evidence type="ECO:0000256" key="3">
    <source>
        <dbReference type="ARBA" id="ARBA00022448"/>
    </source>
</evidence>